<reference evidence="2 3" key="1">
    <citation type="journal article" date="2014" name="Int. J. Syst. Evol. Microbiol.">
        <title>Complete genome sequence of Corynebacterium casei LMG S-19264T (=DSM 44701T), isolated from a smear-ripened cheese.</title>
        <authorList>
            <consortium name="US DOE Joint Genome Institute (JGI-PGF)"/>
            <person name="Walter F."/>
            <person name="Albersmeier A."/>
            <person name="Kalinowski J."/>
            <person name="Ruckert C."/>
        </authorList>
    </citation>
    <scope>NUCLEOTIDE SEQUENCE [LARGE SCALE GENOMIC DNA]</scope>
    <source>
        <strain evidence="2 3">NBRC 112785</strain>
    </source>
</reference>
<keyword evidence="1" id="KW-0732">Signal</keyword>
<feature type="chain" id="PRO_5041244479" description="Secreted protein" evidence="1">
    <location>
        <begin position="21"/>
        <end position="110"/>
    </location>
</feature>
<evidence type="ECO:0000313" key="2">
    <source>
        <dbReference type="EMBL" id="GLS84017.1"/>
    </source>
</evidence>
<evidence type="ECO:0000313" key="3">
    <source>
        <dbReference type="Proteomes" id="UP001157439"/>
    </source>
</evidence>
<proteinExistence type="predicted"/>
<name>A0AA37WX73_9GAMM</name>
<dbReference type="Proteomes" id="UP001157439">
    <property type="component" value="Unassembled WGS sequence"/>
</dbReference>
<feature type="signal peptide" evidence="1">
    <location>
        <begin position="1"/>
        <end position="20"/>
    </location>
</feature>
<protein>
    <recommendedName>
        <fullName evidence="4">Secreted protein</fullName>
    </recommendedName>
</protein>
<dbReference type="AlphaFoldDB" id="A0AA37WX73"/>
<evidence type="ECO:0008006" key="4">
    <source>
        <dbReference type="Google" id="ProtNLM"/>
    </source>
</evidence>
<organism evidence="2 3">
    <name type="scientific">Paraferrimonas haliotis</name>
    <dbReference type="NCBI Taxonomy" id="2013866"/>
    <lineage>
        <taxon>Bacteria</taxon>
        <taxon>Pseudomonadati</taxon>
        <taxon>Pseudomonadota</taxon>
        <taxon>Gammaproteobacteria</taxon>
        <taxon>Alteromonadales</taxon>
        <taxon>Ferrimonadaceae</taxon>
        <taxon>Paraferrimonas</taxon>
    </lineage>
</organism>
<gene>
    <name evidence="2" type="ORF">GCM10007894_19940</name>
</gene>
<sequence length="110" mass="12024">MRHHILTIMLLLCVSLQGVAIESPWSVVSSAMCPSEAIDNNDADDCCEPAPADPCHHDCKHCSESISYNAISSLDSSVSIPKVTSLPASIDEHFYRLHATQDNPPPRSFF</sequence>
<comment type="caution">
    <text evidence="2">The sequence shown here is derived from an EMBL/GenBank/DDBJ whole genome shotgun (WGS) entry which is preliminary data.</text>
</comment>
<evidence type="ECO:0000256" key="1">
    <source>
        <dbReference type="SAM" id="SignalP"/>
    </source>
</evidence>
<dbReference type="EMBL" id="BSPO01000003">
    <property type="protein sequence ID" value="GLS84017.1"/>
    <property type="molecule type" value="Genomic_DNA"/>
</dbReference>
<dbReference type="RefSeq" id="WP_125828486.1">
    <property type="nucleotide sequence ID" value="NZ_BSPO01000003.1"/>
</dbReference>
<accession>A0AA37WX73</accession>
<keyword evidence="3" id="KW-1185">Reference proteome</keyword>